<feature type="transmembrane region" description="Helical" evidence="9">
    <location>
        <begin position="23"/>
        <end position="40"/>
    </location>
</feature>
<evidence type="ECO:0000256" key="1">
    <source>
        <dbReference type="ARBA" id="ARBA00004651"/>
    </source>
</evidence>
<comment type="subcellular location">
    <subcellularLocation>
        <location evidence="1">Cell membrane</location>
        <topology evidence="1">Multi-pass membrane protein</topology>
    </subcellularLocation>
</comment>
<keyword evidence="7 9" id="KW-0472">Membrane</keyword>
<feature type="region of interest" description="Disordered" evidence="8">
    <location>
        <begin position="175"/>
        <end position="217"/>
    </location>
</feature>
<reference evidence="10 11" key="1">
    <citation type="submission" date="2014-04" db="EMBL/GenBank/DDBJ databases">
        <authorList>
            <consortium name="DOE Joint Genome Institute"/>
            <person name="Kuo A."/>
            <person name="Zuccaro A."/>
            <person name="Kohler A."/>
            <person name="Nagy L.G."/>
            <person name="Floudas D."/>
            <person name="Copeland A."/>
            <person name="Barry K.W."/>
            <person name="Cichocki N."/>
            <person name="Veneault-Fourrey C."/>
            <person name="LaButti K."/>
            <person name="Lindquist E.A."/>
            <person name="Lipzen A."/>
            <person name="Lundell T."/>
            <person name="Morin E."/>
            <person name="Murat C."/>
            <person name="Sun H."/>
            <person name="Tunlid A."/>
            <person name="Henrissat B."/>
            <person name="Grigoriev I.V."/>
            <person name="Hibbett D.S."/>
            <person name="Martin F."/>
            <person name="Nordberg H.P."/>
            <person name="Cantor M.N."/>
            <person name="Hua S.X."/>
        </authorList>
    </citation>
    <scope>NUCLEOTIDE SEQUENCE [LARGE SCALE GENOMIC DNA]</scope>
    <source>
        <strain evidence="10 11">MAFF 305830</strain>
    </source>
</reference>
<keyword evidence="5 9" id="KW-1133">Transmembrane helix</keyword>
<evidence type="ECO:0000256" key="5">
    <source>
        <dbReference type="ARBA" id="ARBA00022989"/>
    </source>
</evidence>
<feature type="transmembrane region" description="Helical" evidence="9">
    <location>
        <begin position="52"/>
        <end position="69"/>
    </location>
</feature>
<dbReference type="GO" id="GO:0005886">
    <property type="term" value="C:plasma membrane"/>
    <property type="evidence" value="ECO:0007669"/>
    <property type="project" value="UniProtKB-SubCell"/>
</dbReference>
<dbReference type="HOGENOM" id="CLU_029790_6_1_1"/>
<dbReference type="GO" id="GO:0005254">
    <property type="term" value="F:chloride channel activity"/>
    <property type="evidence" value="ECO:0007669"/>
    <property type="project" value="InterPro"/>
</dbReference>
<keyword evidence="4 9" id="KW-0812">Transmembrane</keyword>
<dbReference type="EMBL" id="KN824349">
    <property type="protein sequence ID" value="KIM22722.1"/>
    <property type="molecule type" value="Genomic_DNA"/>
</dbReference>
<reference evidence="11" key="2">
    <citation type="submission" date="2015-01" db="EMBL/GenBank/DDBJ databases">
        <title>Evolutionary Origins and Diversification of the Mycorrhizal Mutualists.</title>
        <authorList>
            <consortium name="DOE Joint Genome Institute"/>
            <consortium name="Mycorrhizal Genomics Consortium"/>
            <person name="Kohler A."/>
            <person name="Kuo A."/>
            <person name="Nagy L.G."/>
            <person name="Floudas D."/>
            <person name="Copeland A."/>
            <person name="Barry K.W."/>
            <person name="Cichocki N."/>
            <person name="Veneault-Fourrey C."/>
            <person name="LaButti K."/>
            <person name="Lindquist E.A."/>
            <person name="Lipzen A."/>
            <person name="Lundell T."/>
            <person name="Morin E."/>
            <person name="Murat C."/>
            <person name="Riley R."/>
            <person name="Ohm R."/>
            <person name="Sun H."/>
            <person name="Tunlid A."/>
            <person name="Henrissat B."/>
            <person name="Grigoriev I.V."/>
            <person name="Hibbett D.S."/>
            <person name="Martin F."/>
        </authorList>
    </citation>
    <scope>NUCLEOTIDE SEQUENCE [LARGE SCALE GENOMIC DNA]</scope>
    <source>
        <strain evidence="11">MAFF 305830</strain>
    </source>
</reference>
<evidence type="ECO:0000256" key="3">
    <source>
        <dbReference type="ARBA" id="ARBA00022475"/>
    </source>
</evidence>
<dbReference type="PANTHER" id="PTHR33281">
    <property type="entry name" value="UPF0187 PROTEIN YNEE"/>
    <property type="match status" value="1"/>
</dbReference>
<dbReference type="PANTHER" id="PTHR33281:SF19">
    <property type="entry name" value="VOLTAGE-DEPENDENT ANION CHANNEL-FORMING PROTEIN YNEE"/>
    <property type="match status" value="1"/>
</dbReference>
<evidence type="ECO:0000256" key="8">
    <source>
        <dbReference type="SAM" id="MobiDB-lite"/>
    </source>
</evidence>
<evidence type="ECO:0000256" key="2">
    <source>
        <dbReference type="ARBA" id="ARBA00022448"/>
    </source>
</evidence>
<feature type="compositionally biased region" description="Pro residues" evidence="8">
    <location>
        <begin position="186"/>
        <end position="200"/>
    </location>
</feature>
<dbReference type="STRING" id="933852.A0A0C2WZL3"/>
<gene>
    <name evidence="10" type="ORF">M408DRAFT_11899</name>
</gene>
<protein>
    <submittedName>
        <fullName evidence="10">Uncharacterized protein</fullName>
    </submittedName>
</protein>
<accession>A0A0C2WZL3</accession>
<evidence type="ECO:0000256" key="7">
    <source>
        <dbReference type="ARBA" id="ARBA00023136"/>
    </source>
</evidence>
<keyword evidence="2" id="KW-0813">Transport</keyword>
<evidence type="ECO:0000256" key="6">
    <source>
        <dbReference type="ARBA" id="ARBA00023065"/>
    </source>
</evidence>
<name>A0A0C2WZL3_SERVB</name>
<evidence type="ECO:0000256" key="4">
    <source>
        <dbReference type="ARBA" id="ARBA00022692"/>
    </source>
</evidence>
<organism evidence="10 11">
    <name type="scientific">Serendipita vermifera MAFF 305830</name>
    <dbReference type="NCBI Taxonomy" id="933852"/>
    <lineage>
        <taxon>Eukaryota</taxon>
        <taxon>Fungi</taxon>
        <taxon>Dikarya</taxon>
        <taxon>Basidiomycota</taxon>
        <taxon>Agaricomycotina</taxon>
        <taxon>Agaricomycetes</taxon>
        <taxon>Sebacinales</taxon>
        <taxon>Serendipitaceae</taxon>
        <taxon>Serendipita</taxon>
    </lineage>
</organism>
<dbReference type="OrthoDB" id="1368at2759"/>
<keyword evidence="3" id="KW-1003">Cell membrane</keyword>
<keyword evidence="6" id="KW-0406">Ion transport</keyword>
<sequence length="514" mass="58424">MVRLSGYPKWLLKKFNATVINDIWQLLFFTVVATMVCLVSEFRVSLGISPQMLTVLGTILGLVVSFRTSSAYDRYWEGRKLWSTIALSSRQLAQIIWIHVPSERKKPELPEGSKQLTPNELRIRAMLEKRTMINLVQAYSVSMKHFLRGETGIFYEDLYPLVAFLPRFVPGTTQQNPLDNNYGPYASPPPQADGGAPPPATAAENGKPGQTGPDVDQLPLWYQSLRHPPPPFKKRPITRAKTFEPEKVLPTINADVQLRPARNPPKTSIWNFLPFLIPFRWLAKKLSRRVRAAISSSGEERSISGKVRKPPKVESNVPVEITLFLSSYLSFLLKNGLLQAALATAYSNQLQSLQDCTMSLERVRNTPIPFAYQVHLRMSIWIYLILLPFEIYSSFKWITIPMTLFASFLIIGFLEIGQEIERPFDYQENDLDLDGFCLGIQRDMHEICAHIVNDPMDFVLSSLNQPLAPVDRTDALSVMRGSQYLQDGGVTSLRKTLLQNWQQVNEATRDREIV</sequence>
<evidence type="ECO:0000313" key="10">
    <source>
        <dbReference type="EMBL" id="KIM22722.1"/>
    </source>
</evidence>
<dbReference type="AlphaFoldDB" id="A0A0C2WZL3"/>
<dbReference type="InterPro" id="IPR044669">
    <property type="entry name" value="YneE/VCCN1/2-like"/>
</dbReference>
<evidence type="ECO:0000313" key="11">
    <source>
        <dbReference type="Proteomes" id="UP000054097"/>
    </source>
</evidence>
<evidence type="ECO:0000256" key="9">
    <source>
        <dbReference type="SAM" id="Phobius"/>
    </source>
</evidence>
<proteinExistence type="predicted"/>
<dbReference type="Proteomes" id="UP000054097">
    <property type="component" value="Unassembled WGS sequence"/>
</dbReference>
<keyword evidence="11" id="KW-1185">Reference proteome</keyword>
<dbReference type="Pfam" id="PF25539">
    <property type="entry name" value="Bestrophin_2"/>
    <property type="match status" value="2"/>
</dbReference>